<dbReference type="InterPro" id="IPR052929">
    <property type="entry name" value="RNase_H-like_EbsB-rel"/>
</dbReference>
<evidence type="ECO:0000259" key="1">
    <source>
        <dbReference type="Pfam" id="PF13456"/>
    </source>
</evidence>
<organism evidence="2 3">
    <name type="scientific">Dipteronia sinensis</name>
    <dbReference type="NCBI Taxonomy" id="43782"/>
    <lineage>
        <taxon>Eukaryota</taxon>
        <taxon>Viridiplantae</taxon>
        <taxon>Streptophyta</taxon>
        <taxon>Embryophyta</taxon>
        <taxon>Tracheophyta</taxon>
        <taxon>Spermatophyta</taxon>
        <taxon>Magnoliopsida</taxon>
        <taxon>eudicotyledons</taxon>
        <taxon>Gunneridae</taxon>
        <taxon>Pentapetalae</taxon>
        <taxon>rosids</taxon>
        <taxon>malvids</taxon>
        <taxon>Sapindales</taxon>
        <taxon>Sapindaceae</taxon>
        <taxon>Hippocastanoideae</taxon>
        <taxon>Acereae</taxon>
        <taxon>Dipteronia</taxon>
    </lineage>
</organism>
<dbReference type="Gene3D" id="3.40.50.2000">
    <property type="entry name" value="Glycogen Phosphorylase B"/>
    <property type="match status" value="1"/>
</dbReference>
<dbReference type="EMBL" id="JANJYJ010000002">
    <property type="protein sequence ID" value="KAK3227852.1"/>
    <property type="molecule type" value="Genomic_DNA"/>
</dbReference>
<reference evidence="2" key="1">
    <citation type="journal article" date="2023" name="Plant J.">
        <title>Genome sequences and population genomics provide insights into the demographic history, inbreeding, and mutation load of two 'living fossil' tree species of Dipteronia.</title>
        <authorList>
            <person name="Feng Y."/>
            <person name="Comes H.P."/>
            <person name="Chen J."/>
            <person name="Zhu S."/>
            <person name="Lu R."/>
            <person name="Zhang X."/>
            <person name="Li P."/>
            <person name="Qiu J."/>
            <person name="Olsen K.M."/>
            <person name="Qiu Y."/>
        </authorList>
    </citation>
    <scope>NUCLEOTIDE SEQUENCE</scope>
    <source>
        <strain evidence="2">NBL</strain>
    </source>
</reference>
<dbReference type="InterPro" id="IPR044730">
    <property type="entry name" value="RNase_H-like_dom_plant"/>
</dbReference>
<accession>A0AAE0B138</accession>
<evidence type="ECO:0000313" key="2">
    <source>
        <dbReference type="EMBL" id="KAK3227852.1"/>
    </source>
</evidence>
<dbReference type="PANTHER" id="PTHR47074:SF48">
    <property type="entry name" value="POLYNUCLEOTIDYL TRANSFERASE, RIBONUCLEASE H-LIKE SUPERFAMILY PROTEIN"/>
    <property type="match status" value="1"/>
</dbReference>
<dbReference type="Proteomes" id="UP001281410">
    <property type="component" value="Unassembled WGS sequence"/>
</dbReference>
<dbReference type="InterPro" id="IPR002156">
    <property type="entry name" value="RNaseH_domain"/>
</dbReference>
<dbReference type="GO" id="GO:0003676">
    <property type="term" value="F:nucleic acid binding"/>
    <property type="evidence" value="ECO:0007669"/>
    <property type="project" value="InterPro"/>
</dbReference>
<dbReference type="CDD" id="cd06222">
    <property type="entry name" value="RNase_H_like"/>
    <property type="match status" value="1"/>
</dbReference>
<dbReference type="SUPFAM" id="SSF53756">
    <property type="entry name" value="UDP-Glycosyltransferase/glycogen phosphorylase"/>
    <property type="match status" value="1"/>
</dbReference>
<proteinExistence type="predicted"/>
<name>A0AAE0B138_9ROSI</name>
<dbReference type="PANTHER" id="PTHR47074">
    <property type="entry name" value="BNAC02G40300D PROTEIN"/>
    <property type="match status" value="1"/>
</dbReference>
<evidence type="ECO:0000313" key="3">
    <source>
        <dbReference type="Proteomes" id="UP001281410"/>
    </source>
</evidence>
<keyword evidence="3" id="KW-1185">Reference proteome</keyword>
<protein>
    <recommendedName>
        <fullName evidence="1">RNase H type-1 domain-containing protein</fullName>
    </recommendedName>
</protein>
<dbReference type="AlphaFoldDB" id="A0AAE0B138"/>
<comment type="caution">
    <text evidence="2">The sequence shown here is derived from an EMBL/GenBank/DDBJ whole genome shotgun (WGS) entry which is preliminary data.</text>
</comment>
<sequence>MAKDVMHVVILPWSAFGHMMPFFQLSMALAKSGVEFAIDLGVRPVVIESDALAAVKLIDSGVYSSADIGLIIGEILTKLEGIDGGSVRFVSRDANYVAHTPVRMGLSITDEVVWIEDYPLCVERMIASEATTQMCRRWLPNLNPMTNCGRETTSSLTSPRLFFGDSDDDLNFEH</sequence>
<dbReference type="Pfam" id="PF13456">
    <property type="entry name" value="RVT_3"/>
    <property type="match status" value="1"/>
</dbReference>
<dbReference type="GO" id="GO:0004523">
    <property type="term" value="F:RNA-DNA hybrid ribonuclease activity"/>
    <property type="evidence" value="ECO:0007669"/>
    <property type="project" value="InterPro"/>
</dbReference>
<feature type="domain" description="RNase H type-1" evidence="1">
    <location>
        <begin position="32"/>
        <end position="104"/>
    </location>
</feature>
<gene>
    <name evidence="2" type="ORF">Dsin_007714</name>
</gene>